<dbReference type="EMBL" id="HBEP01028220">
    <property type="protein sequence ID" value="CAD8500992.1"/>
    <property type="molecule type" value="Transcribed_RNA"/>
</dbReference>
<evidence type="ECO:0000313" key="1">
    <source>
        <dbReference type="EMBL" id="CAD8500992.1"/>
    </source>
</evidence>
<organism evidence="1">
    <name type="scientific">Phaeocystis antarctica</name>
    <dbReference type="NCBI Taxonomy" id="33657"/>
    <lineage>
        <taxon>Eukaryota</taxon>
        <taxon>Haptista</taxon>
        <taxon>Haptophyta</taxon>
        <taxon>Prymnesiophyceae</taxon>
        <taxon>Phaeocystales</taxon>
        <taxon>Phaeocystaceae</taxon>
        <taxon>Phaeocystis</taxon>
    </lineage>
</organism>
<dbReference type="SUPFAM" id="SSF52200">
    <property type="entry name" value="Toll/Interleukin receptor TIR domain"/>
    <property type="match status" value="1"/>
</dbReference>
<proteinExistence type="predicted"/>
<protein>
    <recommendedName>
        <fullName evidence="2">TIR domain-containing protein</fullName>
    </recommendedName>
</protein>
<dbReference type="AlphaFoldDB" id="A0A7S0F3X5"/>
<gene>
    <name evidence="1" type="ORF">PANT1444_LOCUS16022</name>
</gene>
<sequence length="460" mass="49999">MFLSHFKEEAGSDARYLSDLIKRKTGCAAYLDSNDLVDLRTLFNEGVHKSDVLVILATKGVLTRPWCLLEMWEAALNEIPIVLFPVVGGNWTLDDARTLLSDLMGQMQGRNQWCMPEVMAHVGAQGVTDVREVEDVLLAHIGLVSSLERPGRPASMDLDQRLCAHLKQDVADLSSWLPAYNAVVEQRLSVISWQSWGSDNQIIASVQTLVDECALALGRAQPEWTDTTWELGNQQGEENKGLGKGLLGCLCRQGQAPSDAGGRLLIICAQHECGGSARLLQRQLADELQCEVVIGSNDIDMWRGEVEAATRGVVLLQTQSVLRNAVRLLQLFEAVRQRHPLVCVNVVGGGYDFAQVKPLLLSLSNELPPGEMTTLRAELTAHGNGVGQLGSSISDAVPNAISVFFNPAASDVVMEAAIKDILDKLERGAELLQSGSIAMTVFHTTPAANTRILRPALTIP</sequence>
<name>A0A7S0F3X5_9EUKA</name>
<reference evidence="1" key="1">
    <citation type="submission" date="2021-01" db="EMBL/GenBank/DDBJ databases">
        <authorList>
            <person name="Corre E."/>
            <person name="Pelletier E."/>
            <person name="Niang G."/>
            <person name="Scheremetjew M."/>
            <person name="Finn R."/>
            <person name="Kale V."/>
            <person name="Holt S."/>
            <person name="Cochrane G."/>
            <person name="Meng A."/>
            <person name="Brown T."/>
            <person name="Cohen L."/>
        </authorList>
    </citation>
    <scope>NUCLEOTIDE SEQUENCE</scope>
    <source>
        <strain evidence="1">CCMP1374</strain>
    </source>
</reference>
<dbReference type="InterPro" id="IPR035897">
    <property type="entry name" value="Toll_tir_struct_dom_sf"/>
</dbReference>
<accession>A0A7S0F3X5</accession>
<evidence type="ECO:0008006" key="2">
    <source>
        <dbReference type="Google" id="ProtNLM"/>
    </source>
</evidence>